<dbReference type="EMBL" id="FOCL01000005">
    <property type="protein sequence ID" value="SEO06529.1"/>
    <property type="molecule type" value="Genomic_DNA"/>
</dbReference>
<comment type="similarity">
    <text evidence="2">Belongs to the zinc-containing alcohol dehydrogenase family.</text>
</comment>
<evidence type="ECO:0000256" key="3">
    <source>
        <dbReference type="ARBA" id="ARBA00013190"/>
    </source>
</evidence>
<evidence type="ECO:0000259" key="7">
    <source>
        <dbReference type="SMART" id="SM00829"/>
    </source>
</evidence>
<evidence type="ECO:0000313" key="9">
    <source>
        <dbReference type="Proteomes" id="UP000198942"/>
    </source>
</evidence>
<dbReference type="EC" id="1.1.1.1" evidence="3"/>
<keyword evidence="6" id="KW-0560">Oxidoreductase</keyword>
<dbReference type="InterPro" id="IPR011032">
    <property type="entry name" value="GroES-like_sf"/>
</dbReference>
<protein>
    <recommendedName>
        <fullName evidence="3">alcohol dehydrogenase</fullName>
        <ecNumber evidence="3">1.1.1.1</ecNumber>
    </recommendedName>
</protein>
<evidence type="ECO:0000256" key="2">
    <source>
        <dbReference type="ARBA" id="ARBA00008072"/>
    </source>
</evidence>
<dbReference type="Pfam" id="PF00107">
    <property type="entry name" value="ADH_zinc_N"/>
    <property type="match status" value="1"/>
</dbReference>
<dbReference type="GO" id="GO:0005737">
    <property type="term" value="C:cytoplasm"/>
    <property type="evidence" value="ECO:0007669"/>
    <property type="project" value="TreeGrafter"/>
</dbReference>
<keyword evidence="5" id="KW-0862">Zinc</keyword>
<dbReference type="Pfam" id="PF08240">
    <property type="entry name" value="ADH_N"/>
    <property type="match status" value="1"/>
</dbReference>
<dbReference type="InterPro" id="IPR020843">
    <property type="entry name" value="ER"/>
</dbReference>
<evidence type="ECO:0000313" key="8">
    <source>
        <dbReference type="EMBL" id="SEO06529.1"/>
    </source>
</evidence>
<dbReference type="OrthoDB" id="9806940at2"/>
<keyword evidence="9" id="KW-1185">Reference proteome</keyword>
<evidence type="ECO:0000256" key="6">
    <source>
        <dbReference type="ARBA" id="ARBA00023002"/>
    </source>
</evidence>
<name>A0A1H8LN58_9SPHI</name>
<evidence type="ECO:0000256" key="5">
    <source>
        <dbReference type="ARBA" id="ARBA00022833"/>
    </source>
</evidence>
<reference evidence="9" key="1">
    <citation type="submission" date="2016-10" db="EMBL/GenBank/DDBJ databases">
        <authorList>
            <person name="Varghese N."/>
            <person name="Submissions S."/>
        </authorList>
    </citation>
    <scope>NUCLEOTIDE SEQUENCE [LARGE SCALE GENOMIC DNA]</scope>
    <source>
        <strain evidence="9">Gh-48</strain>
    </source>
</reference>
<dbReference type="SMART" id="SM00829">
    <property type="entry name" value="PKS_ER"/>
    <property type="match status" value="1"/>
</dbReference>
<dbReference type="RefSeq" id="WP_091212027.1">
    <property type="nucleotide sequence ID" value="NZ_FOCL01000005.1"/>
</dbReference>
<feature type="domain" description="Enoyl reductase (ER)" evidence="7">
    <location>
        <begin position="8"/>
        <end position="309"/>
    </location>
</feature>
<dbReference type="SUPFAM" id="SSF51735">
    <property type="entry name" value="NAD(P)-binding Rossmann-fold domains"/>
    <property type="match status" value="1"/>
</dbReference>
<dbReference type="InterPro" id="IPR036291">
    <property type="entry name" value="NAD(P)-bd_dom_sf"/>
</dbReference>
<comment type="cofactor">
    <cofactor evidence="1">
        <name>Zn(2+)</name>
        <dbReference type="ChEBI" id="CHEBI:29105"/>
    </cofactor>
</comment>
<gene>
    <name evidence="8" type="ORF">SAMN05192574_105173</name>
</gene>
<keyword evidence="4" id="KW-0479">Metal-binding</keyword>
<dbReference type="GO" id="GO:0004022">
    <property type="term" value="F:alcohol dehydrogenase (NAD+) activity"/>
    <property type="evidence" value="ECO:0007669"/>
    <property type="project" value="UniProtKB-EC"/>
</dbReference>
<dbReference type="STRING" id="551995.SAMN05192574_105173"/>
<dbReference type="AlphaFoldDB" id="A0A1H8LN58"/>
<evidence type="ECO:0000256" key="1">
    <source>
        <dbReference type="ARBA" id="ARBA00001947"/>
    </source>
</evidence>
<dbReference type="Proteomes" id="UP000198942">
    <property type="component" value="Unassembled WGS sequence"/>
</dbReference>
<proteinExistence type="inferred from homology"/>
<dbReference type="Gene3D" id="3.90.180.10">
    <property type="entry name" value="Medium-chain alcohol dehydrogenases, catalytic domain"/>
    <property type="match status" value="1"/>
</dbReference>
<sequence length="312" mass="33033">MKAWQFNGINEPLERVEIPYPKAGKGEIVVDIKAAGLCHSDVSFMDGTITSLLKEIPIILEHEIAGVVAEIGEGVSDFQLGQRVGIPATTDGPGTYRNGGFADAVVVLANQCVHVPDEVPFEQAAPAMDAARTAYRAVVTTGLVQKGMNVGIIGYGGLGSLGVQIAKELGAEVYVAEVNTKTWDEAKATGIKGISADIRDFEQVGLDVIIDFAGFGTTTASAIDAIKPRGRVVQIGLAKEMATISAQKVTMKEITYVGASNGEKHEAEEVLKLMASGNIKSNIIKISFDKIPDSLDQLKKGGVNGRFVAIYE</sequence>
<evidence type="ECO:0000256" key="4">
    <source>
        <dbReference type="ARBA" id="ARBA00022723"/>
    </source>
</evidence>
<dbReference type="PANTHER" id="PTHR42940">
    <property type="entry name" value="ALCOHOL DEHYDROGENASE 1-RELATED"/>
    <property type="match status" value="1"/>
</dbReference>
<dbReference type="InterPro" id="IPR013149">
    <property type="entry name" value="ADH-like_C"/>
</dbReference>
<dbReference type="GO" id="GO:0046872">
    <property type="term" value="F:metal ion binding"/>
    <property type="evidence" value="ECO:0007669"/>
    <property type="project" value="UniProtKB-KW"/>
</dbReference>
<dbReference type="CDD" id="cd08254">
    <property type="entry name" value="hydroxyacyl_CoA_DH"/>
    <property type="match status" value="1"/>
</dbReference>
<dbReference type="SUPFAM" id="SSF50129">
    <property type="entry name" value="GroES-like"/>
    <property type="match status" value="1"/>
</dbReference>
<organism evidence="8 9">
    <name type="scientific">Mucilaginibacter gossypiicola</name>
    <dbReference type="NCBI Taxonomy" id="551995"/>
    <lineage>
        <taxon>Bacteria</taxon>
        <taxon>Pseudomonadati</taxon>
        <taxon>Bacteroidota</taxon>
        <taxon>Sphingobacteriia</taxon>
        <taxon>Sphingobacteriales</taxon>
        <taxon>Sphingobacteriaceae</taxon>
        <taxon>Mucilaginibacter</taxon>
    </lineage>
</organism>
<accession>A0A1H8LN58</accession>
<dbReference type="PANTHER" id="PTHR42940:SF8">
    <property type="entry name" value="VACUOLAR PROTEIN SORTING-ASSOCIATED PROTEIN 11"/>
    <property type="match status" value="1"/>
</dbReference>
<dbReference type="InterPro" id="IPR013154">
    <property type="entry name" value="ADH-like_N"/>
</dbReference>